<feature type="compositionally biased region" description="Pro residues" evidence="1">
    <location>
        <begin position="109"/>
        <end position="120"/>
    </location>
</feature>
<feature type="compositionally biased region" description="Polar residues" evidence="1">
    <location>
        <begin position="374"/>
        <end position="383"/>
    </location>
</feature>
<feature type="compositionally biased region" description="Polar residues" evidence="1">
    <location>
        <begin position="131"/>
        <end position="153"/>
    </location>
</feature>
<evidence type="ECO:0000313" key="3">
    <source>
        <dbReference type="EMBL" id="PLB45882.1"/>
    </source>
</evidence>
<feature type="compositionally biased region" description="Polar residues" evidence="1">
    <location>
        <begin position="444"/>
        <end position="453"/>
    </location>
</feature>
<feature type="compositionally biased region" description="Polar residues" evidence="1">
    <location>
        <begin position="12"/>
        <end position="28"/>
    </location>
</feature>
<feature type="compositionally biased region" description="Low complexity" evidence="1">
    <location>
        <begin position="944"/>
        <end position="959"/>
    </location>
</feature>
<comment type="caution">
    <text evidence="3">The sequence shown here is derived from an EMBL/GenBank/DDBJ whole genome shotgun (WGS) entry which is preliminary data.</text>
</comment>
<feature type="compositionally biased region" description="Polar residues" evidence="1">
    <location>
        <begin position="496"/>
        <end position="505"/>
    </location>
</feature>
<accession>A0A2I2FZ17</accession>
<feature type="region of interest" description="Disordered" evidence="1">
    <location>
        <begin position="1"/>
        <end position="302"/>
    </location>
</feature>
<feature type="compositionally biased region" description="Low complexity" evidence="1">
    <location>
        <begin position="247"/>
        <end position="260"/>
    </location>
</feature>
<feature type="compositionally biased region" description="Polar residues" evidence="1">
    <location>
        <begin position="512"/>
        <end position="522"/>
    </location>
</feature>
<feature type="region of interest" description="Disordered" evidence="1">
    <location>
        <begin position="867"/>
        <end position="1094"/>
    </location>
</feature>
<feature type="compositionally biased region" description="Polar residues" evidence="1">
    <location>
        <begin position="912"/>
        <end position="936"/>
    </location>
</feature>
<protein>
    <recommendedName>
        <fullName evidence="2">Putative zinc-finger domain-containing protein</fullName>
    </recommendedName>
</protein>
<feature type="domain" description="Putative zinc-finger" evidence="2">
    <location>
        <begin position="1179"/>
        <end position="1200"/>
    </location>
</feature>
<feature type="compositionally biased region" description="Polar residues" evidence="1">
    <location>
        <begin position="355"/>
        <end position="367"/>
    </location>
</feature>
<feature type="region of interest" description="Disordered" evidence="1">
    <location>
        <begin position="348"/>
        <end position="696"/>
    </location>
</feature>
<feature type="compositionally biased region" description="Acidic residues" evidence="1">
    <location>
        <begin position="960"/>
        <end position="981"/>
    </location>
</feature>
<dbReference type="GeneID" id="36550740"/>
<reference evidence="3 4" key="1">
    <citation type="submission" date="2016-12" db="EMBL/GenBank/DDBJ databases">
        <title>The genomes of Aspergillus section Nigri reveals drivers in fungal speciation.</title>
        <authorList>
            <consortium name="DOE Joint Genome Institute"/>
            <person name="Vesth T.C."/>
            <person name="Nybo J."/>
            <person name="Theobald S."/>
            <person name="Brandl J."/>
            <person name="Frisvad J.C."/>
            <person name="Nielsen K.F."/>
            <person name="Lyhne E.K."/>
            <person name="Kogle M.E."/>
            <person name="Kuo A."/>
            <person name="Riley R."/>
            <person name="Clum A."/>
            <person name="Nolan M."/>
            <person name="Lipzen A."/>
            <person name="Salamov A."/>
            <person name="Henrissat B."/>
            <person name="Wiebenga A."/>
            <person name="De Vries R.P."/>
            <person name="Grigoriev I.V."/>
            <person name="Mortensen U.H."/>
            <person name="Andersen M.R."/>
            <person name="Baker S.E."/>
        </authorList>
    </citation>
    <scope>NUCLEOTIDE SEQUENCE [LARGE SCALE GENOMIC DNA]</scope>
    <source>
        <strain evidence="3 4">IBT 23096</strain>
    </source>
</reference>
<dbReference type="EMBL" id="MSFO01000007">
    <property type="protein sequence ID" value="PLB45882.1"/>
    <property type="molecule type" value="Genomic_DNA"/>
</dbReference>
<evidence type="ECO:0000259" key="2">
    <source>
        <dbReference type="Pfam" id="PF10650"/>
    </source>
</evidence>
<feature type="compositionally biased region" description="Low complexity" evidence="1">
    <location>
        <begin position="88"/>
        <end position="108"/>
    </location>
</feature>
<dbReference type="InterPro" id="IPR019607">
    <property type="entry name" value="Putative_zinc-finger_domain"/>
</dbReference>
<name>A0A2I2FZ17_9EURO</name>
<feature type="compositionally biased region" description="Polar residues" evidence="1">
    <location>
        <begin position="995"/>
        <end position="1012"/>
    </location>
</feature>
<feature type="compositionally biased region" description="Polar residues" evidence="1">
    <location>
        <begin position="35"/>
        <end position="68"/>
    </location>
</feature>
<dbReference type="AlphaFoldDB" id="A0A2I2FZ17"/>
<dbReference type="Pfam" id="PF10650">
    <property type="entry name" value="zf-C3H1"/>
    <property type="match status" value="1"/>
</dbReference>
<dbReference type="STRING" id="1392250.A0A2I2FZ17"/>
<keyword evidence="4" id="KW-1185">Reference proteome</keyword>
<dbReference type="RefSeq" id="XP_024701184.1">
    <property type="nucleotide sequence ID" value="XM_024843041.1"/>
</dbReference>
<gene>
    <name evidence="3" type="ORF">P170DRAFT_254313</name>
</gene>
<organism evidence="3 4">
    <name type="scientific">Aspergillus steynii IBT 23096</name>
    <dbReference type="NCBI Taxonomy" id="1392250"/>
    <lineage>
        <taxon>Eukaryota</taxon>
        <taxon>Fungi</taxon>
        <taxon>Dikarya</taxon>
        <taxon>Ascomycota</taxon>
        <taxon>Pezizomycotina</taxon>
        <taxon>Eurotiomycetes</taxon>
        <taxon>Eurotiomycetidae</taxon>
        <taxon>Eurotiales</taxon>
        <taxon>Aspergillaceae</taxon>
        <taxon>Aspergillus</taxon>
        <taxon>Aspergillus subgen. Circumdati</taxon>
    </lineage>
</organism>
<feature type="compositionally biased region" description="Basic and acidic residues" evidence="1">
    <location>
        <begin position="405"/>
        <end position="416"/>
    </location>
</feature>
<feature type="compositionally biased region" description="Polar residues" evidence="1">
    <location>
        <begin position="1021"/>
        <end position="1032"/>
    </location>
</feature>
<feature type="region of interest" description="Disordered" evidence="1">
    <location>
        <begin position="710"/>
        <end position="745"/>
    </location>
</feature>
<feature type="compositionally biased region" description="Polar residues" evidence="1">
    <location>
        <begin position="672"/>
        <end position="687"/>
    </location>
</feature>
<proteinExistence type="predicted"/>
<sequence>MSNYPLAPASGLPSNYPQWPSSNSQSSAIPPLVSPNPSFHQTSLPPHQQPQGSMGRSFDYNNELNFNANARLPGPGAAGPLPTPPFPFMGTFTPPQFPPGAFSPAQMPQMPPLGYPPMPLPTAFHAPPSRPSTGDFQTNHFHPQPTTTSNSLQDIDREEGELTDREGGLPAQQKPAFNSGPRAAPPASLGGQQRPSAHASKISAVDGAHDPAMAGLPALDSSKDSGSKMSYKPASRDSMDLEEGETSSSQSSSSSRDSGSPYNPPVSMNTEALDRMDVEPAVSPNLTTETFTEKQPAKSPAQLRIQAQGALLGLAPHNIRYNELVGEGINPNVLKQLYEEVGIKISTPQPDAAPTTGSNLLPDTQQRGGEAQMAETSKSQKTCVQVALPGENATSPVSTPAPPKDMAKPMERKEVIARMLAAKAAKTSGASESPQADELKESPTQESSSASRIDNTDPAPLGVPTKEKEVRAKEKNKAQTELARQRIEQLKKQGLMRNQQKSQPESKPLENGPSNGENQNSDTADEVAAIQHSLPERPPDPESDISARIPGLFMTESKEDQSQDAYVTPVQGLVIDSTPQPRANQRKRPRASDFDEPIYLAKNELNNGGHYTAPEPRLIIDISDDEFYDDNDDDDDDSMDIETSTGYMSRDNGSTAPETSLRALESLPSRPLSASQGFSTPQSNSRGGDQDHLRRKNLEIQAMHRRIAELEQRKKAKLTVSRTQSPRSVELPLPTPPEPSAAQDTESYSIDLAGPDEEFTCPATQNGHSPGQVSSSTMDIAYFEKMRSRILRKREIESGVPALDAEIHKSETRLADLKSEEGKVLLEISRGKEGRKQLQDELNNINMELNGLTLDEVDAALVRLKTNPPQDNTTLEVPSHEPATSNGNDPSGVGSTNVGDSSQGESVVDQLSGKSDQALSTVSASNEVPSMPMETQSRVDSSHESSAVSSSESEGSAMDESSDSDSEDSMSIDEDESEGPEPEPVSESIPPNAASEPQDSQEGADQPSAKSQHSPREVSPVVNTENRTSVASESGEEVEMSKDDDSSESSGSDGYEPPEPETTASPANSVYSPPFSPPPPGPIEPSEASMPTVDQSNQAGELLTTNDQEVDVEPPKEHVQVGLLDNTRGAEVPQRKFSPYDSPLKHFNAYRYHPNYSGDTTQGYRSLTYSHNIDPMKYLCPFEAAGGVCNDRSCEFQHFRDMTLSGASTT</sequence>
<feature type="compositionally biased region" description="Pro residues" evidence="1">
    <location>
        <begin position="1074"/>
        <end position="1083"/>
    </location>
</feature>
<feature type="compositionally biased region" description="Acidic residues" evidence="1">
    <location>
        <begin position="622"/>
        <end position="640"/>
    </location>
</feature>
<evidence type="ECO:0000313" key="4">
    <source>
        <dbReference type="Proteomes" id="UP000234275"/>
    </source>
</evidence>
<feature type="compositionally biased region" description="Polar residues" evidence="1">
    <location>
        <begin position="867"/>
        <end position="905"/>
    </location>
</feature>
<feature type="compositionally biased region" description="Polar residues" evidence="1">
    <location>
        <begin position="642"/>
        <end position="658"/>
    </location>
</feature>
<dbReference type="OrthoDB" id="1922977at2759"/>
<evidence type="ECO:0000256" key="1">
    <source>
        <dbReference type="SAM" id="MobiDB-lite"/>
    </source>
</evidence>
<dbReference type="VEuPathDB" id="FungiDB:P170DRAFT_254313"/>
<dbReference type="Proteomes" id="UP000234275">
    <property type="component" value="Unassembled WGS sequence"/>
</dbReference>
<feature type="compositionally biased region" description="Basic and acidic residues" evidence="1">
    <location>
        <begin position="465"/>
        <end position="491"/>
    </location>
</feature>